<keyword evidence="3" id="KW-1185">Reference proteome</keyword>
<dbReference type="EMBL" id="JACHBC010000004">
    <property type="protein sequence ID" value="MBB5560619.1"/>
    <property type="molecule type" value="Genomic_DNA"/>
</dbReference>
<keyword evidence="1" id="KW-1133">Transmembrane helix</keyword>
<name>A0A7W8UNC6_9HYPH</name>
<organism evidence="2 3">
    <name type="scientific">Rhizobium lentis</name>
    <dbReference type="NCBI Taxonomy" id="1138194"/>
    <lineage>
        <taxon>Bacteria</taxon>
        <taxon>Pseudomonadati</taxon>
        <taxon>Pseudomonadota</taxon>
        <taxon>Alphaproteobacteria</taxon>
        <taxon>Hyphomicrobiales</taxon>
        <taxon>Rhizobiaceae</taxon>
        <taxon>Rhizobium/Agrobacterium group</taxon>
        <taxon>Rhizobium</taxon>
    </lineage>
</organism>
<evidence type="ECO:0000313" key="3">
    <source>
        <dbReference type="Proteomes" id="UP000528824"/>
    </source>
</evidence>
<keyword evidence="1" id="KW-0472">Membrane</keyword>
<sequence>MTATKSEGTPMNHFTPFLPAAAISRGNPRPKSSSRDLETRLLEATRTRQAPQRAKAVDLLIGIQAERMRAIEFTVLFVIVFWLGFAIALRIP</sequence>
<reference evidence="2 3" key="1">
    <citation type="submission" date="2020-08" db="EMBL/GenBank/DDBJ databases">
        <title>Genomic Encyclopedia of Type Strains, Phase IV (KMG-V): Genome sequencing to study the core and pangenomes of soil and plant-associated prokaryotes.</title>
        <authorList>
            <person name="Whitman W."/>
        </authorList>
    </citation>
    <scope>NUCLEOTIDE SEQUENCE [LARGE SCALE GENOMIC DNA]</scope>
    <source>
        <strain evidence="2 3">SEMIA 4034</strain>
    </source>
</reference>
<evidence type="ECO:0000256" key="1">
    <source>
        <dbReference type="SAM" id="Phobius"/>
    </source>
</evidence>
<gene>
    <name evidence="2" type="ORF">GGI59_002281</name>
</gene>
<comment type="caution">
    <text evidence="2">The sequence shown here is derived from an EMBL/GenBank/DDBJ whole genome shotgun (WGS) entry which is preliminary data.</text>
</comment>
<proteinExistence type="predicted"/>
<evidence type="ECO:0000313" key="2">
    <source>
        <dbReference type="EMBL" id="MBB5560619.1"/>
    </source>
</evidence>
<dbReference type="AlphaFoldDB" id="A0A7W8UNC6"/>
<dbReference type="Proteomes" id="UP000528824">
    <property type="component" value="Unassembled WGS sequence"/>
</dbReference>
<feature type="transmembrane region" description="Helical" evidence="1">
    <location>
        <begin position="70"/>
        <end position="91"/>
    </location>
</feature>
<protein>
    <submittedName>
        <fullName evidence="2">Uncharacterized protein</fullName>
    </submittedName>
</protein>
<accession>A0A7W8UNC6</accession>
<keyword evidence="1" id="KW-0812">Transmembrane</keyword>